<dbReference type="SMART" id="SM00386">
    <property type="entry name" value="HAT"/>
    <property type="match status" value="7"/>
</dbReference>
<dbReference type="InterPro" id="IPR044624">
    <property type="entry name" value="Mbb1-like"/>
</dbReference>
<dbReference type="Pfam" id="PF13432">
    <property type="entry name" value="TPR_16"/>
    <property type="match status" value="1"/>
</dbReference>
<dbReference type="PhylomeDB" id="R7QIN6"/>
<dbReference type="OMA" id="CAPRNTH"/>
<feature type="repeat" description="TPR" evidence="1">
    <location>
        <begin position="485"/>
        <end position="518"/>
    </location>
</feature>
<evidence type="ECO:0000256" key="2">
    <source>
        <dbReference type="SAM" id="MobiDB-lite"/>
    </source>
</evidence>
<dbReference type="Gene3D" id="1.25.40.10">
    <property type="entry name" value="Tetratricopeptide repeat domain"/>
    <property type="match status" value="1"/>
</dbReference>
<sequence length="575" mass="64981">MRPHTWRTRGGSGRFRFIVDLHLARQKLRQMVLFFCLHKTLGSQFPRPASAVSHDITTSGSFSLLSTFTDVASGRIDREDNEVPNSNTLFFVPHFVANRLPNHNFRSTGVSYPRCPQHSFHFRNHLCVGGTSLLQTAGKLSSIRDSSPTRRKRASLPTFMLTVADSDSGRDALQPSSQVQDLPKRPIRRPLGRTNGESSARSSTKSPSQTSEAMRLQGSECLATGDFTQAKRLFQRSVDVDPTNGRAWQDLATAVERSSQGSRLDKVKVLEDGLRHNPSNPYLWQSLAVANLRMSKLEEACHHCQQGLRRDPSHASLYVTWATAEEKRFDVATARGIYEKADEFATPGAKLYHSWGRMELGQGNKARARELFEKGLECDSRNHYIWHSLGSMARADHEAGRARDCFAKALQSDMNNVVVLEEWAKLEAYEKNYGLARSLFSRGAAANRRDVRILHSWSLFEYQMRSYQRAKELIRSAVRISDRDSILWNHYAKVEAALKNYPRARALFNRACDVNPTDWQSWDNWSALEHKLGNNKQAATLLQEAFRVRFNAKGAFTVLANNISDAPPTLNPMDS</sequence>
<keyword evidence="4" id="KW-1185">Reference proteome</keyword>
<dbReference type="PROSITE" id="PS50005">
    <property type="entry name" value="TPR"/>
    <property type="match status" value="2"/>
</dbReference>
<dbReference type="KEGG" id="ccp:CHC_T00008881001"/>
<keyword evidence="1" id="KW-0802">TPR repeat</keyword>
<reference evidence="4" key="1">
    <citation type="journal article" date="2013" name="Proc. Natl. Acad. Sci. U.S.A.">
        <title>Genome structure and metabolic features in the red seaweed Chondrus crispus shed light on evolution of the Archaeplastida.</title>
        <authorList>
            <person name="Collen J."/>
            <person name="Porcel B."/>
            <person name="Carre W."/>
            <person name="Ball S.G."/>
            <person name="Chaparro C."/>
            <person name="Tonon T."/>
            <person name="Barbeyron T."/>
            <person name="Michel G."/>
            <person name="Noel B."/>
            <person name="Valentin K."/>
            <person name="Elias M."/>
            <person name="Artiguenave F."/>
            <person name="Arun A."/>
            <person name="Aury J.M."/>
            <person name="Barbosa-Neto J.F."/>
            <person name="Bothwell J.H."/>
            <person name="Bouget F.Y."/>
            <person name="Brillet L."/>
            <person name="Cabello-Hurtado F."/>
            <person name="Capella-Gutierrez S."/>
            <person name="Charrier B."/>
            <person name="Cladiere L."/>
            <person name="Cock J.M."/>
            <person name="Coelho S.M."/>
            <person name="Colleoni C."/>
            <person name="Czjzek M."/>
            <person name="Da Silva C."/>
            <person name="Delage L."/>
            <person name="Denoeud F."/>
            <person name="Deschamps P."/>
            <person name="Dittami S.M."/>
            <person name="Gabaldon T."/>
            <person name="Gachon C.M."/>
            <person name="Groisillier A."/>
            <person name="Herve C."/>
            <person name="Jabbari K."/>
            <person name="Katinka M."/>
            <person name="Kloareg B."/>
            <person name="Kowalczyk N."/>
            <person name="Labadie K."/>
            <person name="Leblanc C."/>
            <person name="Lopez P.J."/>
            <person name="McLachlan D.H."/>
            <person name="Meslet-Cladiere L."/>
            <person name="Moustafa A."/>
            <person name="Nehr Z."/>
            <person name="Nyvall Collen P."/>
            <person name="Panaud O."/>
            <person name="Partensky F."/>
            <person name="Poulain J."/>
            <person name="Rensing S.A."/>
            <person name="Rousvoal S."/>
            <person name="Samson G."/>
            <person name="Symeonidi A."/>
            <person name="Weissenbach J."/>
            <person name="Zambounis A."/>
            <person name="Wincker P."/>
            <person name="Boyen C."/>
        </authorList>
    </citation>
    <scope>NUCLEOTIDE SEQUENCE [LARGE SCALE GENOMIC DNA]</scope>
    <source>
        <strain evidence="4">cv. Stackhouse</strain>
    </source>
</reference>
<dbReference type="InterPro" id="IPR011990">
    <property type="entry name" value="TPR-like_helical_dom_sf"/>
</dbReference>
<dbReference type="GO" id="GO:0006397">
    <property type="term" value="P:mRNA processing"/>
    <property type="evidence" value="ECO:0007669"/>
    <property type="project" value="InterPro"/>
</dbReference>
<proteinExistence type="predicted"/>
<dbReference type="InterPro" id="IPR003107">
    <property type="entry name" value="HAT"/>
</dbReference>
<dbReference type="SMART" id="SM00028">
    <property type="entry name" value="TPR"/>
    <property type="match status" value="5"/>
</dbReference>
<protein>
    <submittedName>
        <fullName evidence="3">TPR repeat-containing protein</fullName>
    </submittedName>
</protein>
<dbReference type="AlphaFoldDB" id="R7QIN6"/>
<dbReference type="GO" id="GO:0003729">
    <property type="term" value="F:mRNA binding"/>
    <property type="evidence" value="ECO:0007669"/>
    <property type="project" value="InterPro"/>
</dbReference>
<evidence type="ECO:0000256" key="1">
    <source>
        <dbReference type="PROSITE-ProRule" id="PRU00339"/>
    </source>
</evidence>
<gene>
    <name evidence="3" type="ORF">CHC_T00008881001</name>
</gene>
<name>R7QIN6_CHOCR</name>
<dbReference type="EMBL" id="HG001926">
    <property type="protein sequence ID" value="CDF38377.1"/>
    <property type="molecule type" value="Genomic_DNA"/>
</dbReference>
<dbReference type="SUPFAM" id="SSF48452">
    <property type="entry name" value="TPR-like"/>
    <property type="match status" value="2"/>
</dbReference>
<dbReference type="GeneID" id="17325982"/>
<feature type="repeat" description="TPR" evidence="1">
    <location>
        <begin position="211"/>
        <end position="244"/>
    </location>
</feature>
<dbReference type="Gramene" id="CDF38377">
    <property type="protein sequence ID" value="CDF38377"/>
    <property type="gene ID" value="CHC_T00008881001"/>
</dbReference>
<dbReference type="PANTHER" id="PTHR44917:SF1">
    <property type="entry name" value="PROTEIN HIGH CHLOROPHYLL FLUORESCENT 107"/>
    <property type="match status" value="1"/>
</dbReference>
<dbReference type="OrthoDB" id="2624at2759"/>
<dbReference type="InterPro" id="IPR019734">
    <property type="entry name" value="TPR_rpt"/>
</dbReference>
<dbReference type="STRING" id="2769.R7QIN6"/>
<evidence type="ECO:0000313" key="3">
    <source>
        <dbReference type="EMBL" id="CDF38377.1"/>
    </source>
</evidence>
<dbReference type="PANTHER" id="PTHR44917">
    <property type="entry name" value="PROTEIN HIGH CHLOROPHYLL FLUORESCENT 107"/>
    <property type="match status" value="1"/>
</dbReference>
<organism evidence="3 4">
    <name type="scientific">Chondrus crispus</name>
    <name type="common">Carrageen Irish moss</name>
    <name type="synonym">Polymorpha crispa</name>
    <dbReference type="NCBI Taxonomy" id="2769"/>
    <lineage>
        <taxon>Eukaryota</taxon>
        <taxon>Rhodophyta</taxon>
        <taxon>Florideophyceae</taxon>
        <taxon>Rhodymeniophycidae</taxon>
        <taxon>Gigartinales</taxon>
        <taxon>Gigartinaceae</taxon>
        <taxon>Chondrus</taxon>
    </lineage>
</organism>
<evidence type="ECO:0000313" key="4">
    <source>
        <dbReference type="Proteomes" id="UP000012073"/>
    </source>
</evidence>
<dbReference type="Proteomes" id="UP000012073">
    <property type="component" value="Unassembled WGS sequence"/>
</dbReference>
<feature type="region of interest" description="Disordered" evidence="2">
    <location>
        <begin position="165"/>
        <end position="215"/>
    </location>
</feature>
<feature type="compositionally biased region" description="Polar residues" evidence="2">
    <location>
        <begin position="195"/>
        <end position="212"/>
    </location>
</feature>
<dbReference type="RefSeq" id="XP_005718262.1">
    <property type="nucleotide sequence ID" value="XM_005718205.1"/>
</dbReference>
<accession>R7QIN6</accession>